<comment type="caution">
    <text evidence="1">The sequence shown here is derived from an EMBL/GenBank/DDBJ whole genome shotgun (WGS) entry which is preliminary data.</text>
</comment>
<gene>
    <name evidence="1" type="ORF">EWM59_22005</name>
</gene>
<organism evidence="1 2">
    <name type="scientific">Emticicia agri</name>
    <dbReference type="NCBI Taxonomy" id="2492393"/>
    <lineage>
        <taxon>Bacteria</taxon>
        <taxon>Pseudomonadati</taxon>
        <taxon>Bacteroidota</taxon>
        <taxon>Cytophagia</taxon>
        <taxon>Cytophagales</taxon>
        <taxon>Leadbetterellaceae</taxon>
        <taxon>Emticicia</taxon>
    </lineage>
</organism>
<dbReference type="Proteomes" id="UP000293162">
    <property type="component" value="Unassembled WGS sequence"/>
</dbReference>
<evidence type="ECO:0008006" key="3">
    <source>
        <dbReference type="Google" id="ProtNLM"/>
    </source>
</evidence>
<proteinExistence type="predicted"/>
<dbReference type="AlphaFoldDB" id="A0A4Q5LUW8"/>
<keyword evidence="2" id="KW-1185">Reference proteome</keyword>
<name>A0A4Q5LUW8_9BACT</name>
<dbReference type="OrthoDB" id="965176at2"/>
<evidence type="ECO:0000313" key="1">
    <source>
        <dbReference type="EMBL" id="RYU93424.1"/>
    </source>
</evidence>
<reference evidence="1 2" key="1">
    <citation type="submission" date="2019-02" db="EMBL/GenBank/DDBJ databases">
        <title>Bacterial novel species Emticicia sp. 17J42-9 isolated from soil.</title>
        <authorList>
            <person name="Jung H.-Y."/>
        </authorList>
    </citation>
    <scope>NUCLEOTIDE SEQUENCE [LARGE SCALE GENOMIC DNA]</scope>
    <source>
        <strain evidence="1 2">17J42-9</strain>
    </source>
</reference>
<evidence type="ECO:0000313" key="2">
    <source>
        <dbReference type="Proteomes" id="UP000293162"/>
    </source>
</evidence>
<sequence length="95" mass="10851">MTFEEAIKTFKHGQQVEGKVISKMPFGDFIEIVPNQQFNVLIEIIDMGGLIPEMYRNGNYSPIGSTVKGELIFCRKHDGSIYEIRLFRGTIQLPE</sequence>
<dbReference type="EMBL" id="SEWF01000045">
    <property type="protein sequence ID" value="RYU93424.1"/>
    <property type="molecule type" value="Genomic_DNA"/>
</dbReference>
<protein>
    <recommendedName>
        <fullName evidence="3">S1 motif domain-containing protein</fullName>
    </recommendedName>
</protein>
<dbReference type="RefSeq" id="WP_130023414.1">
    <property type="nucleotide sequence ID" value="NZ_SEWF01000045.1"/>
</dbReference>
<accession>A0A4Q5LUW8</accession>